<evidence type="ECO:0000313" key="3">
    <source>
        <dbReference type="WBParaSite" id="NBR_0001911601-mRNA-1"/>
    </source>
</evidence>
<dbReference type="Proteomes" id="UP000271162">
    <property type="component" value="Unassembled WGS sequence"/>
</dbReference>
<keyword evidence="2" id="KW-1185">Reference proteome</keyword>
<gene>
    <name evidence="1" type="ORF">NBR_LOCUS19117</name>
</gene>
<name>A0A0N4YPE5_NIPBR</name>
<dbReference type="EMBL" id="UYSL01023916">
    <property type="protein sequence ID" value="VDL82846.1"/>
    <property type="molecule type" value="Genomic_DNA"/>
</dbReference>
<proteinExistence type="predicted"/>
<accession>A0A0N4YPE5</accession>
<organism evidence="3">
    <name type="scientific">Nippostrongylus brasiliensis</name>
    <name type="common">Rat hookworm</name>
    <dbReference type="NCBI Taxonomy" id="27835"/>
    <lineage>
        <taxon>Eukaryota</taxon>
        <taxon>Metazoa</taxon>
        <taxon>Ecdysozoa</taxon>
        <taxon>Nematoda</taxon>
        <taxon>Chromadorea</taxon>
        <taxon>Rhabditida</taxon>
        <taxon>Rhabditina</taxon>
        <taxon>Rhabditomorpha</taxon>
        <taxon>Strongyloidea</taxon>
        <taxon>Heligmosomidae</taxon>
        <taxon>Nippostrongylus</taxon>
    </lineage>
</organism>
<dbReference type="AlphaFoldDB" id="A0A0N4YPE5"/>
<evidence type="ECO:0000313" key="2">
    <source>
        <dbReference type="Proteomes" id="UP000271162"/>
    </source>
</evidence>
<reference evidence="1 2" key="2">
    <citation type="submission" date="2018-11" db="EMBL/GenBank/DDBJ databases">
        <authorList>
            <consortium name="Pathogen Informatics"/>
        </authorList>
    </citation>
    <scope>NUCLEOTIDE SEQUENCE [LARGE SCALE GENOMIC DNA]</scope>
</reference>
<evidence type="ECO:0000313" key="1">
    <source>
        <dbReference type="EMBL" id="VDL82846.1"/>
    </source>
</evidence>
<sequence>MCDQQHDEEMLLMTPVEGTVTAVDDGECEFELENAGATSCRPNEE</sequence>
<protein>
    <submittedName>
        <fullName evidence="3">Acetyltransferase</fullName>
    </submittedName>
</protein>
<reference evidence="3" key="1">
    <citation type="submission" date="2017-02" db="UniProtKB">
        <authorList>
            <consortium name="WormBaseParasite"/>
        </authorList>
    </citation>
    <scope>IDENTIFICATION</scope>
</reference>
<dbReference type="WBParaSite" id="NBR_0001911601-mRNA-1">
    <property type="protein sequence ID" value="NBR_0001911601-mRNA-1"/>
    <property type="gene ID" value="NBR_0001911601"/>
</dbReference>